<organism evidence="11 12">
    <name type="scientific">Ruminococcus albus (strain ATCC 27210 / DSM 20455 / JCM 14654 / NCDO 2250 / 7)</name>
    <dbReference type="NCBI Taxonomy" id="697329"/>
    <lineage>
        <taxon>Bacteria</taxon>
        <taxon>Bacillati</taxon>
        <taxon>Bacillota</taxon>
        <taxon>Clostridia</taxon>
        <taxon>Eubacteriales</taxon>
        <taxon>Oscillospiraceae</taxon>
        <taxon>Ruminococcus</taxon>
    </lineage>
</organism>
<dbReference type="InterPro" id="IPR001185">
    <property type="entry name" value="MS_channel"/>
</dbReference>
<evidence type="ECO:0000256" key="10">
    <source>
        <dbReference type="HAMAP-Rule" id="MF_00115"/>
    </source>
</evidence>
<proteinExistence type="inferred from homology"/>
<evidence type="ECO:0000256" key="6">
    <source>
        <dbReference type="ARBA" id="ARBA00022989"/>
    </source>
</evidence>
<keyword evidence="6 10" id="KW-1133">Transmembrane helix</keyword>
<reference evidence="11 12" key="1">
    <citation type="journal article" date="2011" name="J. Bacteriol.">
        <title>Complete genome of the cellulolytic ruminal bacterium Ruminococcus albus 7.</title>
        <authorList>
            <person name="Suen G."/>
            <person name="Stevenson D.M."/>
            <person name="Bruce D.C."/>
            <person name="Chertkov O."/>
            <person name="Copeland A."/>
            <person name="Cheng J.F."/>
            <person name="Detter C."/>
            <person name="Detter J.C."/>
            <person name="Goodwin L.A."/>
            <person name="Han C.S."/>
            <person name="Hauser L.J."/>
            <person name="Ivanova N.N."/>
            <person name="Kyrpides N.C."/>
            <person name="Land M.L."/>
            <person name="Lapidus A."/>
            <person name="Lucas S."/>
            <person name="Ovchinnikova G."/>
            <person name="Pitluck S."/>
            <person name="Tapia R."/>
            <person name="Woyke T."/>
            <person name="Boyum J."/>
            <person name="Mead D."/>
            <person name="Weimer P.J."/>
        </authorList>
    </citation>
    <scope>NUCLEOTIDE SEQUENCE [LARGE SCALE GENOMIC DNA]</scope>
    <source>
        <strain evidence="12">ATCC 27210 / DSM 20455 / JCM 14654 / NCDO 2250 / 7</strain>
    </source>
</reference>
<keyword evidence="4 10" id="KW-1003">Cell membrane</keyword>
<keyword evidence="5 10" id="KW-0812">Transmembrane</keyword>
<sequence>MFKKFMTEFKAFALKGNVMDMAIGVIIGGAFSAIVTALTSCFINPLIAVITGGVKYDEEGNPQIVGGSFKIRGVSFDYGAFISAILNFLIIALVLFLLLKAINGAVSKAAALAKKKEEEEEAVAEPSAEEKLLTEIRDLLTAGATPEALAKIEAAKADNEAAK</sequence>
<name>E6UD00_RUMA7</name>
<evidence type="ECO:0000256" key="9">
    <source>
        <dbReference type="ARBA" id="ARBA00023303"/>
    </source>
</evidence>
<dbReference type="NCBIfam" id="TIGR00220">
    <property type="entry name" value="mscL"/>
    <property type="match status" value="1"/>
</dbReference>
<comment type="subunit">
    <text evidence="10">Homopentamer.</text>
</comment>
<evidence type="ECO:0000313" key="11">
    <source>
        <dbReference type="EMBL" id="ADU20794.1"/>
    </source>
</evidence>
<feature type="transmembrane region" description="Helical" evidence="10">
    <location>
        <begin position="78"/>
        <end position="99"/>
    </location>
</feature>
<keyword evidence="8 10" id="KW-0472">Membrane</keyword>
<dbReference type="HAMAP" id="MF_00115">
    <property type="entry name" value="MscL"/>
    <property type="match status" value="1"/>
</dbReference>
<gene>
    <name evidence="10" type="primary">mscL</name>
    <name evidence="11" type="ordered locus">Rumal_0237</name>
</gene>
<accession>E6UD00</accession>
<comment type="subcellular location">
    <subcellularLocation>
        <location evidence="1 10">Cell membrane</location>
        <topology evidence="1 10">Multi-pass membrane protein</topology>
    </subcellularLocation>
</comment>
<evidence type="ECO:0000313" key="12">
    <source>
        <dbReference type="Proteomes" id="UP000006919"/>
    </source>
</evidence>
<dbReference type="InterPro" id="IPR019823">
    <property type="entry name" value="Mechanosensitive_channel_CS"/>
</dbReference>
<dbReference type="RefSeq" id="WP_013496986.1">
    <property type="nucleotide sequence ID" value="NC_014833.1"/>
</dbReference>
<evidence type="ECO:0000256" key="8">
    <source>
        <dbReference type="ARBA" id="ARBA00023136"/>
    </source>
</evidence>
<dbReference type="OrthoDB" id="9810350at2"/>
<dbReference type="eggNOG" id="COG1970">
    <property type="taxonomic scope" value="Bacteria"/>
</dbReference>
<keyword evidence="9 10" id="KW-0407">Ion channel</keyword>
<evidence type="ECO:0000256" key="2">
    <source>
        <dbReference type="ARBA" id="ARBA00007254"/>
    </source>
</evidence>
<dbReference type="PROSITE" id="PS01327">
    <property type="entry name" value="MSCL"/>
    <property type="match status" value="1"/>
</dbReference>
<evidence type="ECO:0000256" key="5">
    <source>
        <dbReference type="ARBA" id="ARBA00022692"/>
    </source>
</evidence>
<dbReference type="GO" id="GO:0005886">
    <property type="term" value="C:plasma membrane"/>
    <property type="evidence" value="ECO:0007669"/>
    <property type="project" value="UniProtKB-SubCell"/>
</dbReference>
<dbReference type="HOGENOM" id="CLU_095787_1_1_9"/>
<dbReference type="KEGG" id="ral:Rumal_0237"/>
<dbReference type="Gene3D" id="1.10.1200.120">
    <property type="entry name" value="Large-conductance mechanosensitive channel, MscL, domain 1"/>
    <property type="match status" value="1"/>
</dbReference>
<keyword evidence="7 10" id="KW-0406">Ion transport</keyword>
<dbReference type="Proteomes" id="UP000006919">
    <property type="component" value="Chromosome"/>
</dbReference>
<evidence type="ECO:0000256" key="7">
    <source>
        <dbReference type="ARBA" id="ARBA00023065"/>
    </source>
</evidence>
<keyword evidence="3 10" id="KW-0813">Transport</keyword>
<dbReference type="AlphaFoldDB" id="E6UD00"/>
<dbReference type="InterPro" id="IPR036019">
    <property type="entry name" value="MscL_channel"/>
</dbReference>
<feature type="transmembrane region" description="Helical" evidence="10">
    <location>
        <begin position="21"/>
        <end position="47"/>
    </location>
</feature>
<comment type="function">
    <text evidence="10">Channel that opens in response to stretch forces in the membrane lipid bilayer. May participate in the regulation of osmotic pressure changes within the cell.</text>
</comment>
<evidence type="ECO:0000256" key="4">
    <source>
        <dbReference type="ARBA" id="ARBA00022475"/>
    </source>
</evidence>
<dbReference type="PANTHER" id="PTHR30266:SF2">
    <property type="entry name" value="LARGE-CONDUCTANCE MECHANOSENSITIVE CHANNEL"/>
    <property type="match status" value="1"/>
</dbReference>
<dbReference type="PANTHER" id="PTHR30266">
    <property type="entry name" value="MECHANOSENSITIVE CHANNEL MSCL"/>
    <property type="match status" value="1"/>
</dbReference>
<dbReference type="EMBL" id="CP002403">
    <property type="protein sequence ID" value="ADU20794.1"/>
    <property type="molecule type" value="Genomic_DNA"/>
</dbReference>
<protein>
    <recommendedName>
        <fullName evidence="10">Large-conductance mechanosensitive channel</fullName>
    </recommendedName>
</protein>
<comment type="similarity">
    <text evidence="2 10">Belongs to the MscL family.</text>
</comment>
<evidence type="ECO:0000256" key="1">
    <source>
        <dbReference type="ARBA" id="ARBA00004651"/>
    </source>
</evidence>
<dbReference type="GO" id="GO:0008381">
    <property type="term" value="F:mechanosensitive monoatomic ion channel activity"/>
    <property type="evidence" value="ECO:0007669"/>
    <property type="project" value="UniProtKB-UniRule"/>
</dbReference>
<dbReference type="SUPFAM" id="SSF81330">
    <property type="entry name" value="Gated mechanosensitive channel"/>
    <property type="match status" value="1"/>
</dbReference>
<dbReference type="PRINTS" id="PR01264">
    <property type="entry name" value="MECHCHANNEL"/>
</dbReference>
<evidence type="ECO:0000256" key="3">
    <source>
        <dbReference type="ARBA" id="ARBA00022448"/>
    </source>
</evidence>
<dbReference type="Pfam" id="PF01741">
    <property type="entry name" value="MscL"/>
    <property type="match status" value="1"/>
</dbReference>
<dbReference type="STRING" id="697329.Rumal_0237"/>
<dbReference type="InterPro" id="IPR037673">
    <property type="entry name" value="MSC/AndL"/>
</dbReference>